<accession>A0AAN6TBP1</accession>
<organism evidence="2 3">
    <name type="scientific">Canariomyces notabilis</name>
    <dbReference type="NCBI Taxonomy" id="2074819"/>
    <lineage>
        <taxon>Eukaryota</taxon>
        <taxon>Fungi</taxon>
        <taxon>Dikarya</taxon>
        <taxon>Ascomycota</taxon>
        <taxon>Pezizomycotina</taxon>
        <taxon>Sordariomycetes</taxon>
        <taxon>Sordariomycetidae</taxon>
        <taxon>Sordariales</taxon>
        <taxon>Chaetomiaceae</taxon>
        <taxon>Canariomyces</taxon>
    </lineage>
</organism>
<comment type="caution">
    <text evidence="2">The sequence shown here is derived from an EMBL/GenBank/DDBJ whole genome shotgun (WGS) entry which is preliminary data.</text>
</comment>
<dbReference type="EMBL" id="MU853346">
    <property type="protein sequence ID" value="KAK4111376.1"/>
    <property type="molecule type" value="Genomic_DNA"/>
</dbReference>
<reference evidence="2" key="2">
    <citation type="submission" date="2023-05" db="EMBL/GenBank/DDBJ databases">
        <authorList>
            <consortium name="Lawrence Berkeley National Laboratory"/>
            <person name="Steindorff A."/>
            <person name="Hensen N."/>
            <person name="Bonometti L."/>
            <person name="Westerberg I."/>
            <person name="Brannstrom I.O."/>
            <person name="Guillou S."/>
            <person name="Cros-Aarteil S."/>
            <person name="Calhoun S."/>
            <person name="Haridas S."/>
            <person name="Kuo A."/>
            <person name="Mondo S."/>
            <person name="Pangilinan J."/>
            <person name="Riley R."/>
            <person name="Labutti K."/>
            <person name="Andreopoulos B."/>
            <person name="Lipzen A."/>
            <person name="Chen C."/>
            <person name="Yanf M."/>
            <person name="Daum C."/>
            <person name="Ng V."/>
            <person name="Clum A."/>
            <person name="Ohm R."/>
            <person name="Martin F."/>
            <person name="Silar P."/>
            <person name="Natvig D."/>
            <person name="Lalanne C."/>
            <person name="Gautier V."/>
            <person name="Ament-Velasquez S.L."/>
            <person name="Kruys A."/>
            <person name="Hutchinson M.I."/>
            <person name="Powell A.J."/>
            <person name="Barry K."/>
            <person name="Miller A.N."/>
            <person name="Grigoriev I.V."/>
            <person name="Debuchy R."/>
            <person name="Gladieux P."/>
            <person name="Thoren M.H."/>
            <person name="Johannesson H."/>
        </authorList>
    </citation>
    <scope>NUCLEOTIDE SEQUENCE</scope>
    <source>
        <strain evidence="2">CBS 508.74</strain>
    </source>
</reference>
<feature type="transmembrane region" description="Helical" evidence="1">
    <location>
        <begin position="12"/>
        <end position="29"/>
    </location>
</feature>
<protein>
    <submittedName>
        <fullName evidence="2">Uncharacterized protein</fullName>
    </submittedName>
</protein>
<evidence type="ECO:0000313" key="3">
    <source>
        <dbReference type="Proteomes" id="UP001302812"/>
    </source>
</evidence>
<dbReference type="AlphaFoldDB" id="A0AAN6TBP1"/>
<gene>
    <name evidence="2" type="ORF">N656DRAFT_157538</name>
</gene>
<keyword evidence="1" id="KW-1133">Transmembrane helix</keyword>
<dbReference type="RefSeq" id="XP_064668946.1">
    <property type="nucleotide sequence ID" value="XM_064808696.1"/>
</dbReference>
<dbReference type="Proteomes" id="UP001302812">
    <property type="component" value="Unassembled WGS sequence"/>
</dbReference>
<sequence>MAYQLWSYRKSSYLFLFPFVFLVFGYFGSHCPLQHPPGVLSLPVAYPSSQIRTFSVHTGTRYNGTHAGDVLAVLGWTQHDTLEKQAMVGLKGGGKLKWHLRIPISEWYHFAAALPQSPPALSFEADSIDTEHMYTRILYVHTRGPM</sequence>
<keyword evidence="1" id="KW-0812">Transmembrane</keyword>
<reference evidence="2" key="1">
    <citation type="journal article" date="2023" name="Mol. Phylogenet. Evol.">
        <title>Genome-scale phylogeny and comparative genomics of the fungal order Sordariales.</title>
        <authorList>
            <person name="Hensen N."/>
            <person name="Bonometti L."/>
            <person name="Westerberg I."/>
            <person name="Brannstrom I.O."/>
            <person name="Guillou S."/>
            <person name="Cros-Aarteil S."/>
            <person name="Calhoun S."/>
            <person name="Haridas S."/>
            <person name="Kuo A."/>
            <person name="Mondo S."/>
            <person name="Pangilinan J."/>
            <person name="Riley R."/>
            <person name="LaButti K."/>
            <person name="Andreopoulos B."/>
            <person name="Lipzen A."/>
            <person name="Chen C."/>
            <person name="Yan M."/>
            <person name="Daum C."/>
            <person name="Ng V."/>
            <person name="Clum A."/>
            <person name="Steindorff A."/>
            <person name="Ohm R.A."/>
            <person name="Martin F."/>
            <person name="Silar P."/>
            <person name="Natvig D.O."/>
            <person name="Lalanne C."/>
            <person name="Gautier V."/>
            <person name="Ament-Velasquez S.L."/>
            <person name="Kruys A."/>
            <person name="Hutchinson M.I."/>
            <person name="Powell A.J."/>
            <person name="Barry K."/>
            <person name="Miller A.N."/>
            <person name="Grigoriev I.V."/>
            <person name="Debuchy R."/>
            <person name="Gladieux P."/>
            <person name="Hiltunen Thoren M."/>
            <person name="Johannesson H."/>
        </authorList>
    </citation>
    <scope>NUCLEOTIDE SEQUENCE</scope>
    <source>
        <strain evidence="2">CBS 508.74</strain>
    </source>
</reference>
<keyword evidence="3" id="KW-1185">Reference proteome</keyword>
<keyword evidence="1" id="KW-0472">Membrane</keyword>
<evidence type="ECO:0000256" key="1">
    <source>
        <dbReference type="SAM" id="Phobius"/>
    </source>
</evidence>
<proteinExistence type="predicted"/>
<evidence type="ECO:0000313" key="2">
    <source>
        <dbReference type="EMBL" id="KAK4111376.1"/>
    </source>
</evidence>
<dbReference type="GeneID" id="89932819"/>
<name>A0AAN6TBP1_9PEZI</name>